<feature type="coiled-coil region" evidence="2">
    <location>
        <begin position="84"/>
        <end position="111"/>
    </location>
</feature>
<dbReference type="SUPFAM" id="SSF52540">
    <property type="entry name" value="P-loop containing nucleoside triphosphate hydrolases"/>
    <property type="match status" value="1"/>
</dbReference>
<reference evidence="4" key="1">
    <citation type="journal article" date="2020" name="Fungal Divers.">
        <title>Resolving the Mortierellaceae phylogeny through synthesis of multi-gene phylogenetics and phylogenomics.</title>
        <authorList>
            <person name="Vandepol N."/>
            <person name="Liber J."/>
            <person name="Desiro A."/>
            <person name="Na H."/>
            <person name="Kennedy M."/>
            <person name="Barry K."/>
            <person name="Grigoriev I.V."/>
            <person name="Miller A.N."/>
            <person name="O'Donnell K."/>
            <person name="Stajich J.E."/>
            <person name="Bonito G."/>
        </authorList>
    </citation>
    <scope>NUCLEOTIDE SEQUENCE</scope>
    <source>
        <strain evidence="4">MES-2147</strain>
    </source>
</reference>
<organism evidence="4 5">
    <name type="scientific">Modicella reniformis</name>
    <dbReference type="NCBI Taxonomy" id="1440133"/>
    <lineage>
        <taxon>Eukaryota</taxon>
        <taxon>Fungi</taxon>
        <taxon>Fungi incertae sedis</taxon>
        <taxon>Mucoromycota</taxon>
        <taxon>Mortierellomycotina</taxon>
        <taxon>Mortierellomycetes</taxon>
        <taxon>Mortierellales</taxon>
        <taxon>Mortierellaceae</taxon>
        <taxon>Modicella</taxon>
    </lineage>
</organism>
<dbReference type="InterPro" id="IPR036961">
    <property type="entry name" value="Kinesin_motor_dom_sf"/>
</dbReference>
<evidence type="ECO:0000313" key="5">
    <source>
        <dbReference type="Proteomes" id="UP000749646"/>
    </source>
</evidence>
<dbReference type="OrthoDB" id="3176171at2759"/>
<dbReference type="AlphaFoldDB" id="A0A9P6ISK6"/>
<evidence type="ECO:0000259" key="3">
    <source>
        <dbReference type="PROSITE" id="PS50067"/>
    </source>
</evidence>
<proteinExistence type="inferred from homology"/>
<dbReference type="GO" id="GO:0003777">
    <property type="term" value="F:microtubule motor activity"/>
    <property type="evidence" value="ECO:0007669"/>
    <property type="project" value="InterPro"/>
</dbReference>
<keyword evidence="5" id="KW-1185">Reference proteome</keyword>
<dbReference type="Gene3D" id="3.40.850.10">
    <property type="entry name" value="Kinesin motor domain"/>
    <property type="match status" value="1"/>
</dbReference>
<dbReference type="EMBL" id="JAAAHW010007941">
    <property type="protein sequence ID" value="KAF9945684.1"/>
    <property type="molecule type" value="Genomic_DNA"/>
</dbReference>
<dbReference type="InterPro" id="IPR027417">
    <property type="entry name" value="P-loop_NTPase"/>
</dbReference>
<dbReference type="InterPro" id="IPR001752">
    <property type="entry name" value="Kinesin_motor_dom"/>
</dbReference>
<protein>
    <submittedName>
        <fullName evidence="4">Kinesin motor protein cin8</fullName>
    </submittedName>
</protein>
<dbReference type="GO" id="GO:0007018">
    <property type="term" value="P:microtubule-based movement"/>
    <property type="evidence" value="ECO:0007669"/>
    <property type="project" value="InterPro"/>
</dbReference>
<sequence>MKTCIITTISPARFYLEETISPINYTNRAKNIKDTPEIDKEDRHTGKERSGVFMTKESYRTLLDVNSSTKDLAKQKFSLSNTWLEVKRAEVQELKVELMKTKQDLQEETVLRQAHPQIESQLDTAASAQLFVQLLKRASWTTKDFMRRWNGKLNSITGIGKLWFISRSE</sequence>
<comment type="caution">
    <text evidence="1">Lacks conserved residue(s) required for the propagation of feature annotation.</text>
</comment>
<comment type="similarity">
    <text evidence="1">Belongs to the TRAFAC class myosin-kinesin ATPase superfamily. Kinesin family.</text>
</comment>
<comment type="caution">
    <text evidence="4">The sequence shown here is derived from an EMBL/GenBank/DDBJ whole genome shotgun (WGS) entry which is preliminary data.</text>
</comment>
<evidence type="ECO:0000313" key="4">
    <source>
        <dbReference type="EMBL" id="KAF9945684.1"/>
    </source>
</evidence>
<feature type="domain" description="Kinesin motor" evidence="3">
    <location>
        <begin position="1"/>
        <end position="32"/>
    </location>
</feature>
<gene>
    <name evidence="4" type="primary">CIN8_2</name>
    <name evidence="4" type="ORF">BGZ65_010483</name>
</gene>
<dbReference type="PROSITE" id="PS50067">
    <property type="entry name" value="KINESIN_MOTOR_2"/>
    <property type="match status" value="1"/>
</dbReference>
<dbReference type="GO" id="GO:0005524">
    <property type="term" value="F:ATP binding"/>
    <property type="evidence" value="ECO:0007669"/>
    <property type="project" value="InterPro"/>
</dbReference>
<accession>A0A9P6ISK6</accession>
<dbReference type="GO" id="GO:0008017">
    <property type="term" value="F:microtubule binding"/>
    <property type="evidence" value="ECO:0007669"/>
    <property type="project" value="InterPro"/>
</dbReference>
<name>A0A9P6ISK6_9FUNG</name>
<evidence type="ECO:0000256" key="2">
    <source>
        <dbReference type="SAM" id="Coils"/>
    </source>
</evidence>
<feature type="non-terminal residue" evidence="4">
    <location>
        <position position="1"/>
    </location>
</feature>
<dbReference type="Proteomes" id="UP000749646">
    <property type="component" value="Unassembled WGS sequence"/>
</dbReference>
<evidence type="ECO:0000256" key="1">
    <source>
        <dbReference type="PROSITE-ProRule" id="PRU00283"/>
    </source>
</evidence>
<keyword evidence="2" id="KW-0175">Coiled coil</keyword>